<accession>A0A2P2P651</accession>
<sequence length="52" mass="5856">MFWYCLPWTAPACMCFRATSSGKVAVLEIAPAADPIRRVITFPIFSFLKAFL</sequence>
<name>A0A2P2P651_RHIMU</name>
<dbReference type="EMBL" id="GGEC01069649">
    <property type="protein sequence ID" value="MBX50133.1"/>
    <property type="molecule type" value="Transcribed_RNA"/>
</dbReference>
<proteinExistence type="predicted"/>
<protein>
    <submittedName>
        <fullName evidence="1">Uncharacterized protein</fullName>
    </submittedName>
</protein>
<reference evidence="1" key="1">
    <citation type="submission" date="2018-02" db="EMBL/GenBank/DDBJ databases">
        <title>Rhizophora mucronata_Transcriptome.</title>
        <authorList>
            <person name="Meera S.P."/>
            <person name="Sreeshan A."/>
            <person name="Augustine A."/>
        </authorList>
    </citation>
    <scope>NUCLEOTIDE SEQUENCE</scope>
    <source>
        <tissue evidence="1">Leaf</tissue>
    </source>
</reference>
<organism evidence="1">
    <name type="scientific">Rhizophora mucronata</name>
    <name type="common">Asiatic mangrove</name>
    <dbReference type="NCBI Taxonomy" id="61149"/>
    <lineage>
        <taxon>Eukaryota</taxon>
        <taxon>Viridiplantae</taxon>
        <taxon>Streptophyta</taxon>
        <taxon>Embryophyta</taxon>
        <taxon>Tracheophyta</taxon>
        <taxon>Spermatophyta</taxon>
        <taxon>Magnoliopsida</taxon>
        <taxon>eudicotyledons</taxon>
        <taxon>Gunneridae</taxon>
        <taxon>Pentapetalae</taxon>
        <taxon>rosids</taxon>
        <taxon>fabids</taxon>
        <taxon>Malpighiales</taxon>
        <taxon>Rhizophoraceae</taxon>
        <taxon>Rhizophora</taxon>
    </lineage>
</organism>
<dbReference type="AlphaFoldDB" id="A0A2P2P651"/>
<evidence type="ECO:0000313" key="1">
    <source>
        <dbReference type="EMBL" id="MBX50133.1"/>
    </source>
</evidence>